<organism evidence="1 2">
    <name type="scientific">Propionimicrobium lymphophilum ACS-093-V-SCH5</name>
    <dbReference type="NCBI Taxonomy" id="883161"/>
    <lineage>
        <taxon>Bacteria</taxon>
        <taxon>Bacillati</taxon>
        <taxon>Actinomycetota</taxon>
        <taxon>Actinomycetes</taxon>
        <taxon>Propionibacteriales</taxon>
        <taxon>Propionibacteriaceae</taxon>
        <taxon>Propionimicrobium</taxon>
    </lineage>
</organism>
<name>S2W137_9ACTN</name>
<protein>
    <submittedName>
        <fullName evidence="1">Uncharacterized protein</fullName>
    </submittedName>
</protein>
<reference evidence="1 2" key="1">
    <citation type="submission" date="2013-04" db="EMBL/GenBank/DDBJ databases">
        <title>The Genome Sequence of Propionimicrobium lymphophilum ACS-093-V-SCH5.</title>
        <authorList>
            <consortium name="The Broad Institute Genomics Platform"/>
            <person name="Earl A."/>
            <person name="Ward D."/>
            <person name="Feldgarden M."/>
            <person name="Gevers D."/>
            <person name="Saerens B."/>
            <person name="Vaneechoutte M."/>
            <person name="Walker B."/>
            <person name="Young S."/>
            <person name="Zeng Q."/>
            <person name="Gargeya S."/>
            <person name="Fitzgerald M."/>
            <person name="Haas B."/>
            <person name="Abouelleil A."/>
            <person name="Allen A.W."/>
            <person name="Alvarado L."/>
            <person name="Arachchi H.M."/>
            <person name="Berlin A.M."/>
            <person name="Chapman S.B."/>
            <person name="Gainer-Dewar J."/>
            <person name="Goldberg J."/>
            <person name="Griggs A."/>
            <person name="Gujja S."/>
            <person name="Hansen M."/>
            <person name="Howarth C."/>
            <person name="Imamovic A."/>
            <person name="Ireland A."/>
            <person name="Larimer J."/>
            <person name="McCowan C."/>
            <person name="Murphy C."/>
            <person name="Pearson M."/>
            <person name="Poon T.W."/>
            <person name="Priest M."/>
            <person name="Roberts A."/>
            <person name="Saif S."/>
            <person name="Shea T."/>
            <person name="Sisk P."/>
            <person name="Sykes S."/>
            <person name="Wortman J."/>
            <person name="Nusbaum C."/>
            <person name="Birren B."/>
        </authorList>
    </citation>
    <scope>NUCLEOTIDE SEQUENCE [LARGE SCALE GENOMIC DNA]</scope>
    <source>
        <strain evidence="1 2">ACS-093-V-SCH5</strain>
    </source>
</reference>
<evidence type="ECO:0000313" key="1">
    <source>
        <dbReference type="EMBL" id="EPD32851.1"/>
    </source>
</evidence>
<dbReference type="EMBL" id="AGZR01000006">
    <property type="protein sequence ID" value="EPD32851.1"/>
    <property type="molecule type" value="Genomic_DNA"/>
</dbReference>
<dbReference type="RefSeq" id="WP_016455991.1">
    <property type="nucleotide sequence ID" value="NZ_KE150269.1"/>
</dbReference>
<dbReference type="HOGENOM" id="CLU_2071019_0_0_11"/>
<proteinExistence type="predicted"/>
<dbReference type="PATRIC" id="fig|883161.3.peg.1150"/>
<dbReference type="AlphaFoldDB" id="S2W137"/>
<sequence>MTENFAAIYDSLSQTTRYQLNMLANHTPESVRQRAREAVQLEIDHIIAQDASLEAPIKALSDAIFAGRYFDLVGKIRGWDIETYGILTKPWRKVIGRVAADEPAMEFAADQPLPIWGW</sequence>
<keyword evidence="2" id="KW-1185">Reference proteome</keyword>
<comment type="caution">
    <text evidence="1">The sequence shown here is derived from an EMBL/GenBank/DDBJ whole genome shotgun (WGS) entry which is preliminary data.</text>
</comment>
<accession>S2W137</accession>
<dbReference type="STRING" id="883161.HMPREF9306_01159"/>
<dbReference type="Proteomes" id="UP000014417">
    <property type="component" value="Unassembled WGS sequence"/>
</dbReference>
<evidence type="ECO:0000313" key="2">
    <source>
        <dbReference type="Proteomes" id="UP000014417"/>
    </source>
</evidence>
<gene>
    <name evidence="1" type="ORF">HMPREF9306_01159</name>
</gene>
<dbReference type="OrthoDB" id="5194280at2"/>